<dbReference type="InterPro" id="IPR036179">
    <property type="entry name" value="Ig-like_dom_sf"/>
</dbReference>
<organism evidence="7 8">
    <name type="scientific">Pocillopora meandrina</name>
    <dbReference type="NCBI Taxonomy" id="46732"/>
    <lineage>
        <taxon>Eukaryota</taxon>
        <taxon>Metazoa</taxon>
        <taxon>Cnidaria</taxon>
        <taxon>Anthozoa</taxon>
        <taxon>Hexacorallia</taxon>
        <taxon>Scleractinia</taxon>
        <taxon>Astrocoeniina</taxon>
        <taxon>Pocilloporidae</taxon>
        <taxon>Pocillopora</taxon>
    </lineage>
</organism>
<dbReference type="Pfam" id="PF07679">
    <property type="entry name" value="I-set"/>
    <property type="match status" value="1"/>
</dbReference>
<keyword evidence="2" id="KW-1015">Disulfide bond</keyword>
<dbReference type="GO" id="GO:0050808">
    <property type="term" value="P:synapse organization"/>
    <property type="evidence" value="ECO:0007669"/>
    <property type="project" value="TreeGrafter"/>
</dbReference>
<feature type="chain" id="PRO_5043796148" description="Ig-like domain-containing protein" evidence="5">
    <location>
        <begin position="31"/>
        <end position="441"/>
    </location>
</feature>
<reference evidence="7 8" key="1">
    <citation type="submission" date="2022-05" db="EMBL/GenBank/DDBJ databases">
        <authorList>
            <consortium name="Genoscope - CEA"/>
            <person name="William W."/>
        </authorList>
    </citation>
    <scope>NUCLEOTIDE SEQUENCE [LARGE SCALE GENOMIC DNA]</scope>
</reference>
<dbReference type="InterPro" id="IPR050958">
    <property type="entry name" value="Cell_Adh-Cytoskel_Orgn"/>
</dbReference>
<dbReference type="PROSITE" id="PS50835">
    <property type="entry name" value="IG_LIKE"/>
    <property type="match status" value="2"/>
</dbReference>
<comment type="caution">
    <text evidence="7">The sequence shown here is derived from an EMBL/GenBank/DDBJ whole genome shotgun (WGS) entry which is preliminary data.</text>
</comment>
<dbReference type="GO" id="GO:0005886">
    <property type="term" value="C:plasma membrane"/>
    <property type="evidence" value="ECO:0007669"/>
    <property type="project" value="TreeGrafter"/>
</dbReference>
<dbReference type="InterPro" id="IPR013783">
    <property type="entry name" value="Ig-like_fold"/>
</dbReference>
<feature type="signal peptide" evidence="5">
    <location>
        <begin position="1"/>
        <end position="30"/>
    </location>
</feature>
<keyword evidence="4" id="KW-0472">Membrane</keyword>
<dbReference type="AlphaFoldDB" id="A0AAU9W6V4"/>
<dbReference type="FunFam" id="2.60.40.10:FF:000032">
    <property type="entry name" value="palladin isoform X1"/>
    <property type="match status" value="1"/>
</dbReference>
<dbReference type="GO" id="GO:0008046">
    <property type="term" value="F:axon guidance receptor activity"/>
    <property type="evidence" value="ECO:0007669"/>
    <property type="project" value="TreeGrafter"/>
</dbReference>
<keyword evidence="1 5" id="KW-0732">Signal</keyword>
<dbReference type="Gene3D" id="2.60.40.10">
    <property type="entry name" value="Immunoglobulins"/>
    <property type="match status" value="2"/>
</dbReference>
<dbReference type="InterPro" id="IPR003598">
    <property type="entry name" value="Ig_sub2"/>
</dbReference>
<dbReference type="PANTHER" id="PTHR45080">
    <property type="entry name" value="CONTACTIN 5"/>
    <property type="match status" value="1"/>
</dbReference>
<protein>
    <recommendedName>
        <fullName evidence="6">Ig-like domain-containing protein</fullName>
    </recommendedName>
</protein>
<evidence type="ECO:0000256" key="2">
    <source>
        <dbReference type="ARBA" id="ARBA00023157"/>
    </source>
</evidence>
<accession>A0AAU9W6V4</accession>
<name>A0AAU9W6V4_9CNID</name>
<dbReference type="SUPFAM" id="SSF48726">
    <property type="entry name" value="Immunoglobulin"/>
    <property type="match status" value="2"/>
</dbReference>
<keyword evidence="4" id="KW-1133">Transmembrane helix</keyword>
<dbReference type="SMART" id="SM00409">
    <property type="entry name" value="IG"/>
    <property type="match status" value="2"/>
</dbReference>
<dbReference type="PANTHER" id="PTHR45080:SF8">
    <property type="entry name" value="IG-LIKE DOMAIN-CONTAINING PROTEIN"/>
    <property type="match status" value="1"/>
</dbReference>
<proteinExistence type="predicted"/>
<sequence length="441" mass="49310">MGDFWLREVTKWILLLNLASILCIPPFVRSETCNSKIRIRPVVVIYPSPENVSLAVGASITLTCKAEPRTIDAGYMDRWVKYIQWYNPNGTEVGAKCQQPSNIFAYKRKFSCPLVLKNLTEDEFGHYICQAGNPYRKHCTRQSFTIGSAPVFLEVPRNQSVYIDSNVTFDCNATGLPKPNISWIKNDDFHTLQSNSSAKDKNSIHSELFITKVKKKDFGGYKCVAINSIGKKVSLSAFLSQKEKREDSRTKSNSVGSNGTFSLTASCHYKLNNSNGSNVSKTNSKVKVVVTSDATKCHSILSVELIKEKTNEDEGTYQCRTAGKRESKLASLHAKEEITETRLHESSTSQIAMVIATSCVVVTLLINGVLWLSWYKRFKGGKKSEGQRNVTRVHMSNGRHPTVLIARDIEEPWSLGAKNMGRVDEKLVLCAVENRLGDVEH</sequence>
<evidence type="ECO:0000256" key="1">
    <source>
        <dbReference type="ARBA" id="ARBA00022729"/>
    </source>
</evidence>
<evidence type="ECO:0000313" key="7">
    <source>
        <dbReference type="EMBL" id="CAH3104255.1"/>
    </source>
</evidence>
<dbReference type="GO" id="GO:0043025">
    <property type="term" value="C:neuronal cell body"/>
    <property type="evidence" value="ECO:0007669"/>
    <property type="project" value="TreeGrafter"/>
</dbReference>
<evidence type="ECO:0000256" key="4">
    <source>
        <dbReference type="SAM" id="Phobius"/>
    </source>
</evidence>
<evidence type="ECO:0000313" key="8">
    <source>
        <dbReference type="Proteomes" id="UP001159428"/>
    </source>
</evidence>
<keyword evidence="4" id="KW-0812">Transmembrane</keyword>
<evidence type="ECO:0000256" key="3">
    <source>
        <dbReference type="ARBA" id="ARBA00023319"/>
    </source>
</evidence>
<dbReference type="Proteomes" id="UP001159428">
    <property type="component" value="Unassembled WGS sequence"/>
</dbReference>
<feature type="domain" description="Ig-like" evidence="6">
    <location>
        <begin position="150"/>
        <end position="234"/>
    </location>
</feature>
<dbReference type="SMART" id="SM00408">
    <property type="entry name" value="IGc2"/>
    <property type="match status" value="2"/>
</dbReference>
<dbReference type="EMBL" id="CALNXJ010000009">
    <property type="protein sequence ID" value="CAH3104255.1"/>
    <property type="molecule type" value="Genomic_DNA"/>
</dbReference>
<keyword evidence="8" id="KW-1185">Reference proteome</keyword>
<evidence type="ECO:0000259" key="6">
    <source>
        <dbReference type="PROSITE" id="PS50835"/>
    </source>
</evidence>
<dbReference type="GO" id="GO:0007156">
    <property type="term" value="P:homophilic cell adhesion via plasma membrane adhesion molecules"/>
    <property type="evidence" value="ECO:0007669"/>
    <property type="project" value="TreeGrafter"/>
</dbReference>
<dbReference type="GO" id="GO:0030424">
    <property type="term" value="C:axon"/>
    <property type="evidence" value="ECO:0007669"/>
    <property type="project" value="TreeGrafter"/>
</dbReference>
<keyword evidence="3" id="KW-0393">Immunoglobulin domain</keyword>
<evidence type="ECO:0000256" key="5">
    <source>
        <dbReference type="SAM" id="SignalP"/>
    </source>
</evidence>
<dbReference type="InterPro" id="IPR013098">
    <property type="entry name" value="Ig_I-set"/>
</dbReference>
<feature type="transmembrane region" description="Helical" evidence="4">
    <location>
        <begin position="351"/>
        <end position="374"/>
    </location>
</feature>
<gene>
    <name evidence="7" type="ORF">PMEA_00034607</name>
</gene>
<dbReference type="InterPro" id="IPR007110">
    <property type="entry name" value="Ig-like_dom"/>
</dbReference>
<dbReference type="InterPro" id="IPR003599">
    <property type="entry name" value="Ig_sub"/>
</dbReference>
<feature type="domain" description="Ig-like" evidence="6">
    <location>
        <begin position="41"/>
        <end position="145"/>
    </location>
</feature>